<dbReference type="Proteomes" id="UP000824139">
    <property type="component" value="Unassembled WGS sequence"/>
</dbReference>
<dbReference type="SUPFAM" id="SSF54523">
    <property type="entry name" value="Pili subunits"/>
    <property type="match status" value="1"/>
</dbReference>
<keyword evidence="1" id="KW-0488">Methylation</keyword>
<dbReference type="EMBL" id="DVJO01000204">
    <property type="protein sequence ID" value="HIS83788.1"/>
    <property type="molecule type" value="Genomic_DNA"/>
</dbReference>
<reference evidence="3" key="1">
    <citation type="submission" date="2020-10" db="EMBL/GenBank/DDBJ databases">
        <authorList>
            <person name="Gilroy R."/>
        </authorList>
    </citation>
    <scope>NUCLEOTIDE SEQUENCE</scope>
    <source>
        <strain evidence="3">CHK152-2994</strain>
    </source>
</reference>
<comment type="caution">
    <text evidence="3">The sequence shown here is derived from an EMBL/GenBank/DDBJ whole genome shotgun (WGS) entry which is preliminary data.</text>
</comment>
<dbReference type="Pfam" id="PF07963">
    <property type="entry name" value="N_methyl"/>
    <property type="match status" value="1"/>
</dbReference>
<evidence type="ECO:0000256" key="1">
    <source>
        <dbReference type="ARBA" id="ARBA00022481"/>
    </source>
</evidence>
<feature type="transmembrane region" description="Helical" evidence="2">
    <location>
        <begin position="30"/>
        <end position="49"/>
    </location>
</feature>
<keyword evidence="2" id="KW-0472">Membrane</keyword>
<reference evidence="3" key="2">
    <citation type="journal article" date="2021" name="PeerJ">
        <title>Extensive microbial diversity within the chicken gut microbiome revealed by metagenomics and culture.</title>
        <authorList>
            <person name="Gilroy R."/>
            <person name="Ravi A."/>
            <person name="Getino M."/>
            <person name="Pursley I."/>
            <person name="Horton D.L."/>
            <person name="Alikhan N.F."/>
            <person name="Baker D."/>
            <person name="Gharbi K."/>
            <person name="Hall N."/>
            <person name="Watson M."/>
            <person name="Adriaenssens E.M."/>
            <person name="Foster-Nyarko E."/>
            <person name="Jarju S."/>
            <person name="Secka A."/>
            <person name="Antonio M."/>
            <person name="Oren A."/>
            <person name="Chaudhuri R.R."/>
            <person name="La Ragione R."/>
            <person name="Hildebrand F."/>
            <person name="Pallen M.J."/>
        </authorList>
    </citation>
    <scope>NUCLEOTIDE SEQUENCE</scope>
    <source>
        <strain evidence="3">CHK152-2994</strain>
    </source>
</reference>
<dbReference type="InterPro" id="IPR012902">
    <property type="entry name" value="N_methyl_site"/>
</dbReference>
<dbReference type="Gene3D" id="3.30.700.10">
    <property type="entry name" value="Glycoprotein, Type 4 Pilin"/>
    <property type="match status" value="1"/>
</dbReference>
<evidence type="ECO:0000313" key="3">
    <source>
        <dbReference type="EMBL" id="HIS83788.1"/>
    </source>
</evidence>
<dbReference type="InterPro" id="IPR000983">
    <property type="entry name" value="Bac_GSPG_pilin"/>
</dbReference>
<name>A0A9D1FXJ7_9BACT</name>
<sequence length="253" mass="27726">MKKAFTLAEGATHVDISADKYQDSFTLAEVLITLGIIGIVAAMTLPAVINNSRNKQLEAGLKRSYSLIGQALDMHQAQSGERATPENLKIYEMKPILMKYLQVIEDCGLGAQDSNSACIPNTTGSGFQGDASQARKYKTYNGQKDININLFDDGQFVLNDGSLVLIENSGTAVRLYISVDVNSYNKNPNRLGHDLFMFQINDKGTLLPMGAPNTDYYSKTDKYCSPTSTNSMNGAGCTYNALNDKDYFKNLPK</sequence>
<proteinExistence type="predicted"/>
<evidence type="ECO:0000313" key="4">
    <source>
        <dbReference type="Proteomes" id="UP000824139"/>
    </source>
</evidence>
<gene>
    <name evidence="3" type="ORF">IAD41_09325</name>
</gene>
<protein>
    <submittedName>
        <fullName evidence="3">Type II secretion system protein</fullName>
    </submittedName>
</protein>
<evidence type="ECO:0000256" key="2">
    <source>
        <dbReference type="SAM" id="Phobius"/>
    </source>
</evidence>
<dbReference type="PRINTS" id="PR00813">
    <property type="entry name" value="BCTERIALGSPG"/>
</dbReference>
<dbReference type="AlphaFoldDB" id="A0A9D1FXJ7"/>
<accession>A0A9D1FXJ7</accession>
<dbReference type="InterPro" id="IPR045584">
    <property type="entry name" value="Pilin-like"/>
</dbReference>
<keyword evidence="2" id="KW-1133">Transmembrane helix</keyword>
<dbReference type="GO" id="GO:0015628">
    <property type="term" value="P:protein secretion by the type II secretion system"/>
    <property type="evidence" value="ECO:0007669"/>
    <property type="project" value="InterPro"/>
</dbReference>
<keyword evidence="2" id="KW-0812">Transmembrane</keyword>
<dbReference type="GO" id="GO:0015627">
    <property type="term" value="C:type II protein secretion system complex"/>
    <property type="evidence" value="ECO:0007669"/>
    <property type="project" value="InterPro"/>
</dbReference>
<organism evidence="3 4">
    <name type="scientific">Candidatus Scatenecus faecavium</name>
    <dbReference type="NCBI Taxonomy" id="2840915"/>
    <lineage>
        <taxon>Bacteria</taxon>
        <taxon>Candidatus Scatenecus</taxon>
    </lineage>
</organism>